<proteinExistence type="predicted"/>
<evidence type="ECO:0000313" key="3">
    <source>
        <dbReference type="Proteomes" id="UP001218638"/>
    </source>
</evidence>
<dbReference type="Proteomes" id="UP001218638">
    <property type="component" value="Chromosome"/>
</dbReference>
<dbReference type="AlphaFoldDB" id="A0AAF0I5I5"/>
<protein>
    <submittedName>
        <fullName evidence="2">Uncharacterized protein</fullName>
    </submittedName>
</protein>
<name>A0AAF0I5I5_9BACT</name>
<feature type="transmembrane region" description="Helical" evidence="1">
    <location>
        <begin position="20"/>
        <end position="43"/>
    </location>
</feature>
<dbReference type="KEGG" id="slom:PXH66_09400"/>
<evidence type="ECO:0000313" key="2">
    <source>
        <dbReference type="EMBL" id="WED67065.1"/>
    </source>
</evidence>
<dbReference type="EMBL" id="CP119075">
    <property type="protein sequence ID" value="WED67065.1"/>
    <property type="molecule type" value="Genomic_DNA"/>
</dbReference>
<dbReference type="RefSeq" id="WP_330928217.1">
    <property type="nucleotide sequence ID" value="NZ_CP119075.1"/>
</dbReference>
<accession>A0AAF0I5I5</accession>
<sequence>MIGLAPPRFGRSACGTRGSTLIEIAMGVSIMAMVFVGVMGAFIQSRRMTETSIFQNSAVTVIQGYMEQIKNMDFSEIPYYSGSSLMRGTINTTDDKIYTQLDSETLDVLRISPGTPIDPQSVTLGQVPEGVVDNEKLIDINDTPATTDDDLLMHIWIWVAPLDNASIGVSPSRSFNIVYTWSFTDGGIKQTHVDAVATIRSVVPTF</sequence>
<evidence type="ECO:0000256" key="1">
    <source>
        <dbReference type="SAM" id="Phobius"/>
    </source>
</evidence>
<keyword evidence="1" id="KW-0812">Transmembrane</keyword>
<organism evidence="2 3">
    <name type="scientific">Synoicihabitans lomoniglobus</name>
    <dbReference type="NCBI Taxonomy" id="2909285"/>
    <lineage>
        <taxon>Bacteria</taxon>
        <taxon>Pseudomonadati</taxon>
        <taxon>Verrucomicrobiota</taxon>
        <taxon>Opitutia</taxon>
        <taxon>Opitutales</taxon>
        <taxon>Opitutaceae</taxon>
        <taxon>Synoicihabitans</taxon>
    </lineage>
</organism>
<keyword evidence="3" id="KW-1185">Reference proteome</keyword>
<reference evidence="2" key="1">
    <citation type="submission" date="2023-03" db="EMBL/GenBank/DDBJ databases">
        <title>Lomoglobus Profundus gen. nov., sp. nov., a novel member of the phylum Verrucomicrobia, isolated from deep-marine sediment of South China Sea.</title>
        <authorList>
            <person name="Ahmad T."/>
            <person name="Ishaq S.E."/>
            <person name="Wang F."/>
        </authorList>
    </citation>
    <scope>NUCLEOTIDE SEQUENCE</scope>
    <source>
        <strain evidence="2">LMO-M01</strain>
    </source>
</reference>
<keyword evidence="1" id="KW-1133">Transmembrane helix</keyword>
<keyword evidence="1" id="KW-0472">Membrane</keyword>
<gene>
    <name evidence="2" type="ORF">PXH66_09400</name>
</gene>